<organism evidence="2 3">
    <name type="scientific">Kitasatospora cystarginea</name>
    <dbReference type="NCBI Taxonomy" id="58350"/>
    <lineage>
        <taxon>Bacteria</taxon>
        <taxon>Bacillati</taxon>
        <taxon>Actinomycetota</taxon>
        <taxon>Actinomycetes</taxon>
        <taxon>Kitasatosporales</taxon>
        <taxon>Streptomycetaceae</taxon>
        <taxon>Kitasatospora</taxon>
    </lineage>
</organism>
<gene>
    <name evidence="2" type="ORF">GCM10010430_78130</name>
</gene>
<feature type="region of interest" description="Disordered" evidence="1">
    <location>
        <begin position="54"/>
        <end position="77"/>
    </location>
</feature>
<evidence type="ECO:0000313" key="3">
    <source>
        <dbReference type="Proteomes" id="UP001500305"/>
    </source>
</evidence>
<sequence>MLTSQASWKSLNVPARRKGAAILRRAGERPMSNRYLCVAVLAATALTLGAVSTPADATSRGSEPHTAATPGHGGHGRLAVWTSSHTMTIWTPQMWQTLARNRVALFVQVNDGDYRPHADTWATDIISEANRRALPVTIWTGGNDTASAQTQVEVDEIHAWLDANRLHAQGIVIDDEGTAQTMALVGKAMAGDQNAEQQLLSANIDPAQQCQAITADKALIKHAHREGLALDETAMPQSLDDLDAGTLALQDTLNATSNPPATWDANYFQAYRSDFSTDFGTTISSGLITSYYESAHQHLGDAGELTIGVAGLAPYATLAPLVHDVRLLATLGQKTIPIFSLEQIVATYGPESINSLAAAAHEPLATVDQPSAADLHARATYQQLAKEVAALTPQTTRTRDGVPQQANNYPNTSCAA</sequence>
<accession>A0ABN3F0X4</accession>
<feature type="region of interest" description="Disordered" evidence="1">
    <location>
        <begin position="393"/>
        <end position="416"/>
    </location>
</feature>
<evidence type="ECO:0008006" key="4">
    <source>
        <dbReference type="Google" id="ProtNLM"/>
    </source>
</evidence>
<evidence type="ECO:0000313" key="2">
    <source>
        <dbReference type="EMBL" id="GAA2280528.1"/>
    </source>
</evidence>
<name>A0ABN3F0X4_9ACTN</name>
<protein>
    <recommendedName>
        <fullName evidence="4">Polysaccharide deacetylase</fullName>
    </recommendedName>
</protein>
<dbReference type="Proteomes" id="UP001500305">
    <property type="component" value="Unassembled WGS sequence"/>
</dbReference>
<comment type="caution">
    <text evidence="2">The sequence shown here is derived from an EMBL/GenBank/DDBJ whole genome shotgun (WGS) entry which is preliminary data.</text>
</comment>
<evidence type="ECO:0000256" key="1">
    <source>
        <dbReference type="SAM" id="MobiDB-lite"/>
    </source>
</evidence>
<keyword evidence="3" id="KW-1185">Reference proteome</keyword>
<proteinExistence type="predicted"/>
<reference evidence="2 3" key="1">
    <citation type="journal article" date="2019" name="Int. J. Syst. Evol. Microbiol.">
        <title>The Global Catalogue of Microorganisms (GCM) 10K type strain sequencing project: providing services to taxonomists for standard genome sequencing and annotation.</title>
        <authorList>
            <consortium name="The Broad Institute Genomics Platform"/>
            <consortium name="The Broad Institute Genome Sequencing Center for Infectious Disease"/>
            <person name="Wu L."/>
            <person name="Ma J."/>
        </authorList>
    </citation>
    <scope>NUCLEOTIDE SEQUENCE [LARGE SCALE GENOMIC DNA]</scope>
    <source>
        <strain evidence="2 3">JCM 7356</strain>
    </source>
</reference>
<dbReference type="EMBL" id="BAAATR010000077">
    <property type="protein sequence ID" value="GAA2280528.1"/>
    <property type="molecule type" value="Genomic_DNA"/>
</dbReference>
<feature type="compositionally biased region" description="Polar residues" evidence="1">
    <location>
        <begin position="404"/>
        <end position="416"/>
    </location>
</feature>